<keyword evidence="6" id="KW-0227">DNA damage</keyword>
<dbReference type="GO" id="GO:0048476">
    <property type="term" value="C:Holliday junction resolvase complex"/>
    <property type="evidence" value="ECO:0007669"/>
    <property type="project" value="InterPro"/>
</dbReference>
<evidence type="ECO:0000256" key="10">
    <source>
        <dbReference type="ARBA" id="ARBA00023204"/>
    </source>
</evidence>
<sequence length="214" mass="24432">MRIKIYLSSSLSDLINHLRISSDLIDFIDYPIRVLQVHQVNSPPIHFIFESSPSPDLESYLNSHEGKKALIHIKPGTIDENLPNLLLNYPIEYFEMSSNEEFSNFFSSVYQELTESKDNEDLLMLKKVDETFNPNHLWVKFLSCIPGVSQAKAQAISKIYPSFASLLIGYSKLEEDSERELMLKDLPTGSVTIGKSISKKIYAYINAEDPRIIL</sequence>
<dbReference type="PANTHER" id="PTHR21077:SF5">
    <property type="entry name" value="CROSSOVER JUNCTION ENDONUCLEASE MMS4"/>
    <property type="match status" value="1"/>
</dbReference>
<dbReference type="GO" id="GO:0006310">
    <property type="term" value="P:DNA recombination"/>
    <property type="evidence" value="ECO:0007669"/>
    <property type="project" value="UniProtKB-KW"/>
</dbReference>
<dbReference type="Pfam" id="PF21292">
    <property type="entry name" value="EME1-MUS81_C"/>
    <property type="match status" value="1"/>
</dbReference>
<keyword evidence="8" id="KW-0460">Magnesium</keyword>
<keyword evidence="5" id="KW-0255">Endonuclease</keyword>
<keyword evidence="12" id="KW-0469">Meiosis</keyword>
<evidence type="ECO:0000256" key="4">
    <source>
        <dbReference type="ARBA" id="ARBA00022723"/>
    </source>
</evidence>
<dbReference type="EMBL" id="MPUH01000246">
    <property type="protein sequence ID" value="OMJ85144.1"/>
    <property type="molecule type" value="Genomic_DNA"/>
</dbReference>
<dbReference type="GO" id="GO:0005634">
    <property type="term" value="C:nucleus"/>
    <property type="evidence" value="ECO:0007669"/>
    <property type="project" value="UniProtKB-SubCell"/>
</dbReference>
<comment type="cofactor">
    <cofactor evidence="1">
        <name>Mg(2+)</name>
        <dbReference type="ChEBI" id="CHEBI:18420"/>
    </cofactor>
</comment>
<comment type="subcellular location">
    <subcellularLocation>
        <location evidence="2">Nucleus</location>
    </subcellularLocation>
</comment>
<evidence type="ECO:0000256" key="11">
    <source>
        <dbReference type="ARBA" id="ARBA00023242"/>
    </source>
</evidence>
<evidence type="ECO:0000256" key="8">
    <source>
        <dbReference type="ARBA" id="ARBA00022842"/>
    </source>
</evidence>
<dbReference type="Proteomes" id="UP000187209">
    <property type="component" value="Unassembled WGS sequence"/>
</dbReference>
<dbReference type="GO" id="GO:0006281">
    <property type="term" value="P:DNA repair"/>
    <property type="evidence" value="ECO:0007669"/>
    <property type="project" value="UniProtKB-KW"/>
</dbReference>
<dbReference type="GO" id="GO:0016787">
    <property type="term" value="F:hydrolase activity"/>
    <property type="evidence" value="ECO:0007669"/>
    <property type="project" value="UniProtKB-KW"/>
</dbReference>
<keyword evidence="9" id="KW-0233">DNA recombination</keyword>
<evidence type="ECO:0000313" key="13">
    <source>
        <dbReference type="EMBL" id="OMJ85144.1"/>
    </source>
</evidence>
<gene>
    <name evidence="13" type="ORF">SteCoe_13611</name>
</gene>
<reference evidence="13 14" key="1">
    <citation type="submission" date="2016-11" db="EMBL/GenBank/DDBJ databases">
        <title>The macronuclear genome of Stentor coeruleus: a giant cell with tiny introns.</title>
        <authorList>
            <person name="Slabodnick M."/>
            <person name="Ruby J.G."/>
            <person name="Reiff S.B."/>
            <person name="Swart E.C."/>
            <person name="Gosai S."/>
            <person name="Prabakaran S."/>
            <person name="Witkowska E."/>
            <person name="Larue G.E."/>
            <person name="Fisher S."/>
            <person name="Freeman R.M."/>
            <person name="Gunawardena J."/>
            <person name="Chu W."/>
            <person name="Stover N.A."/>
            <person name="Gregory B.D."/>
            <person name="Nowacki M."/>
            <person name="Derisi J."/>
            <person name="Roy S.W."/>
            <person name="Marshall W.F."/>
            <person name="Sood P."/>
        </authorList>
    </citation>
    <scope>NUCLEOTIDE SEQUENCE [LARGE SCALE GENOMIC DNA]</scope>
    <source>
        <strain evidence="13">WM001</strain>
    </source>
</reference>
<organism evidence="13 14">
    <name type="scientific">Stentor coeruleus</name>
    <dbReference type="NCBI Taxonomy" id="5963"/>
    <lineage>
        <taxon>Eukaryota</taxon>
        <taxon>Sar</taxon>
        <taxon>Alveolata</taxon>
        <taxon>Ciliophora</taxon>
        <taxon>Postciliodesmatophora</taxon>
        <taxon>Heterotrichea</taxon>
        <taxon>Heterotrichida</taxon>
        <taxon>Stentoridae</taxon>
        <taxon>Stentor</taxon>
    </lineage>
</organism>
<evidence type="ECO:0000256" key="2">
    <source>
        <dbReference type="ARBA" id="ARBA00004123"/>
    </source>
</evidence>
<keyword evidence="14" id="KW-1185">Reference proteome</keyword>
<keyword evidence="4" id="KW-0479">Metal-binding</keyword>
<evidence type="ECO:0000256" key="6">
    <source>
        <dbReference type="ARBA" id="ARBA00022763"/>
    </source>
</evidence>
<accession>A0A1R2C7Z4</accession>
<evidence type="ECO:0000256" key="5">
    <source>
        <dbReference type="ARBA" id="ARBA00022759"/>
    </source>
</evidence>
<dbReference type="GO" id="GO:0004519">
    <property type="term" value="F:endonuclease activity"/>
    <property type="evidence" value="ECO:0007669"/>
    <property type="project" value="UniProtKB-KW"/>
</dbReference>
<dbReference type="InterPro" id="IPR042530">
    <property type="entry name" value="EME1/EME2_C"/>
</dbReference>
<evidence type="ECO:0000313" key="14">
    <source>
        <dbReference type="Proteomes" id="UP000187209"/>
    </source>
</evidence>
<evidence type="ECO:0000256" key="3">
    <source>
        <dbReference type="ARBA" id="ARBA00022722"/>
    </source>
</evidence>
<keyword evidence="11" id="KW-0539">Nucleus</keyword>
<comment type="caution">
    <text evidence="13">The sequence shown here is derived from an EMBL/GenBank/DDBJ whole genome shotgun (WGS) entry which is preliminary data.</text>
</comment>
<dbReference type="InterPro" id="IPR033310">
    <property type="entry name" value="Mms4/EME1/EME2"/>
</dbReference>
<dbReference type="GO" id="GO:0046872">
    <property type="term" value="F:metal ion binding"/>
    <property type="evidence" value="ECO:0007669"/>
    <property type="project" value="UniProtKB-KW"/>
</dbReference>
<evidence type="ECO:0000256" key="1">
    <source>
        <dbReference type="ARBA" id="ARBA00001946"/>
    </source>
</evidence>
<dbReference type="Gene3D" id="1.10.150.670">
    <property type="entry name" value="Crossover junction endonuclease EME1, DNA-binding domain"/>
    <property type="match status" value="1"/>
</dbReference>
<dbReference type="PANTHER" id="PTHR21077">
    <property type="entry name" value="EME1 PROTEIN"/>
    <property type="match status" value="1"/>
</dbReference>
<dbReference type="GO" id="GO:0051321">
    <property type="term" value="P:meiotic cell cycle"/>
    <property type="evidence" value="ECO:0007669"/>
    <property type="project" value="UniProtKB-KW"/>
</dbReference>
<protein>
    <submittedName>
        <fullName evidence="13">Uncharacterized protein</fullName>
    </submittedName>
</protein>
<dbReference type="AlphaFoldDB" id="A0A1R2C7Z4"/>
<keyword evidence="3" id="KW-0540">Nuclease</keyword>
<keyword evidence="10" id="KW-0234">DNA repair</keyword>
<dbReference type="OrthoDB" id="343092at2759"/>
<evidence type="ECO:0000256" key="7">
    <source>
        <dbReference type="ARBA" id="ARBA00022801"/>
    </source>
</evidence>
<evidence type="ECO:0000256" key="9">
    <source>
        <dbReference type="ARBA" id="ARBA00023172"/>
    </source>
</evidence>
<keyword evidence="7" id="KW-0378">Hydrolase</keyword>
<name>A0A1R2C7Z4_9CILI</name>
<proteinExistence type="predicted"/>
<evidence type="ECO:0000256" key="12">
    <source>
        <dbReference type="ARBA" id="ARBA00023254"/>
    </source>
</evidence>